<accession>A0A6J6BR32</accession>
<evidence type="ECO:0000256" key="2">
    <source>
        <dbReference type="ARBA" id="ARBA00023027"/>
    </source>
</evidence>
<dbReference type="AlphaFoldDB" id="A0A6J6BR32"/>
<organism evidence="4">
    <name type="scientific">freshwater metagenome</name>
    <dbReference type="NCBI Taxonomy" id="449393"/>
    <lineage>
        <taxon>unclassified sequences</taxon>
        <taxon>metagenomes</taxon>
        <taxon>ecological metagenomes</taxon>
    </lineage>
</organism>
<dbReference type="GO" id="GO:0030267">
    <property type="term" value="F:glyoxylate reductase (NADPH) activity"/>
    <property type="evidence" value="ECO:0007669"/>
    <property type="project" value="TreeGrafter"/>
</dbReference>
<reference evidence="4" key="1">
    <citation type="submission" date="2020-05" db="EMBL/GenBank/DDBJ databases">
        <authorList>
            <person name="Chiriac C."/>
            <person name="Salcher M."/>
            <person name="Ghai R."/>
            <person name="Kavagutti S V."/>
        </authorList>
    </citation>
    <scope>NUCLEOTIDE SEQUENCE</scope>
</reference>
<dbReference type="PANTHER" id="PTHR10996:SF178">
    <property type="entry name" value="2-HYDROXYACID DEHYDROGENASE YGL185C-RELATED"/>
    <property type="match status" value="1"/>
</dbReference>
<evidence type="ECO:0000313" key="4">
    <source>
        <dbReference type="EMBL" id="CAB4541610.1"/>
    </source>
</evidence>
<dbReference type="Pfam" id="PF02826">
    <property type="entry name" value="2-Hacid_dh_C"/>
    <property type="match status" value="1"/>
</dbReference>
<dbReference type="GO" id="GO:0051287">
    <property type="term" value="F:NAD binding"/>
    <property type="evidence" value="ECO:0007669"/>
    <property type="project" value="InterPro"/>
</dbReference>
<dbReference type="InterPro" id="IPR006140">
    <property type="entry name" value="D-isomer_DH_NAD-bd"/>
</dbReference>
<keyword evidence="2" id="KW-0520">NAD</keyword>
<dbReference type="Gene3D" id="3.40.50.720">
    <property type="entry name" value="NAD(P)-binding Rossmann-like Domain"/>
    <property type="match status" value="2"/>
</dbReference>
<dbReference type="GO" id="GO:0005829">
    <property type="term" value="C:cytosol"/>
    <property type="evidence" value="ECO:0007669"/>
    <property type="project" value="TreeGrafter"/>
</dbReference>
<dbReference type="InterPro" id="IPR036291">
    <property type="entry name" value="NAD(P)-bd_dom_sf"/>
</dbReference>
<dbReference type="InterPro" id="IPR050223">
    <property type="entry name" value="D-isomer_2-hydroxyacid_DH"/>
</dbReference>
<dbReference type="GO" id="GO:0016618">
    <property type="term" value="F:hydroxypyruvate reductase [NAD(P)H] activity"/>
    <property type="evidence" value="ECO:0007669"/>
    <property type="project" value="TreeGrafter"/>
</dbReference>
<dbReference type="PANTHER" id="PTHR10996">
    <property type="entry name" value="2-HYDROXYACID DEHYDROGENASE-RELATED"/>
    <property type="match status" value="1"/>
</dbReference>
<dbReference type="SUPFAM" id="SSF51735">
    <property type="entry name" value="NAD(P)-binding Rossmann-fold domains"/>
    <property type="match status" value="1"/>
</dbReference>
<gene>
    <name evidence="4" type="ORF">UFOPK1438_00496</name>
</gene>
<name>A0A6J6BR32_9ZZZZ</name>
<dbReference type="CDD" id="cd12166">
    <property type="entry name" value="2-Hacid_dh_7"/>
    <property type="match status" value="1"/>
</dbReference>
<evidence type="ECO:0000259" key="3">
    <source>
        <dbReference type="Pfam" id="PF02826"/>
    </source>
</evidence>
<keyword evidence="1" id="KW-0560">Oxidoreductase</keyword>
<protein>
    <submittedName>
        <fullName evidence="4">Unannotated protein</fullName>
    </submittedName>
</protein>
<dbReference type="EMBL" id="CAEZSM010000046">
    <property type="protein sequence ID" value="CAB4541610.1"/>
    <property type="molecule type" value="Genomic_DNA"/>
</dbReference>
<evidence type="ECO:0000256" key="1">
    <source>
        <dbReference type="ARBA" id="ARBA00023002"/>
    </source>
</evidence>
<proteinExistence type="predicted"/>
<sequence length="298" mass="31756">MIWTQWSDLAIPAGLEHLPTNGVHPTPDQLEKVTFYVPLYMGGKAAIEQIPLMKNLQVVQSPNAGYDDVLQVLPEGVTLCNASGVHDASTAELAVGLTIAARRGFAAFASNKEKGKWVHTRNTALADSRVGIVGYGNIGALIAKQLSNFSVEVIPFTRSGANGSKKMSEFDSLLPTLDVIILIVPLTDQTRHLMNSKRLSSMKDGATLINVARGAVVDTDALVKELHTGRITAGLDVTDPEPLPDGHALWSAPNVVVSPHVGGDTTAFEPRGRALVESQLKRFTEGSPLINCVAGPAR</sequence>
<feature type="domain" description="D-isomer specific 2-hydroxyacid dehydrogenase NAD-binding" evidence="3">
    <location>
        <begin position="96"/>
        <end position="262"/>
    </location>
</feature>